<sequence>MAIKKTLLVIVGPTAVGKTDFSIALAKRYKTAIVSADSRQFFREMNIGTAKPGASELREVKHYFINNLSIHDTYNIADFEKEAIDLVTRYFLKNDVLILTGGSGLYIKAVCEGIDNIPGVDPGIRIRLNSLLQEKGLDILVEKLKEHDPEYFQKVDLNNPQRVIRALEVCLGTGKPYSGFLKGRKQDRNFQTIKIGLNLSRELLYDRINTRMDQMISDGLFEEAKELYPFKEGNALQTVGYKEIFDYMDGKYDKAEAIRLLKRNSRRYAKRQLTWFTRDPDIKWFSPGEPDKVAAYLSSKMRATASS</sequence>
<evidence type="ECO:0000256" key="4">
    <source>
        <dbReference type="ARBA" id="ARBA00022679"/>
    </source>
</evidence>
<dbReference type="HAMAP" id="MF_00185">
    <property type="entry name" value="IPP_trans"/>
    <property type="match status" value="1"/>
</dbReference>
<dbReference type="NCBIfam" id="TIGR00174">
    <property type="entry name" value="miaA"/>
    <property type="match status" value="1"/>
</dbReference>
<protein>
    <recommendedName>
        <fullName evidence="10">tRNA dimethylallyltransferase</fullName>
        <ecNumber evidence="10">2.5.1.75</ecNumber>
    </recommendedName>
    <alternativeName>
        <fullName evidence="10">Dimethylallyl diphosphate:tRNA dimethylallyltransferase</fullName>
        <shortName evidence="10">DMAPP:tRNA dimethylallyltransferase</shortName>
        <shortName evidence="10">DMATase</shortName>
    </alternativeName>
    <alternativeName>
        <fullName evidence="10">Isopentenyl-diphosphate:tRNA isopentenyltransferase</fullName>
        <shortName evidence="10">IPP transferase</shortName>
        <shortName evidence="10">IPPT</shortName>
        <shortName evidence="10">IPTase</shortName>
    </alternativeName>
</protein>
<comment type="subunit">
    <text evidence="10">Monomer.</text>
</comment>
<feature type="binding site" evidence="10">
    <location>
        <begin position="14"/>
        <end position="19"/>
    </location>
    <ligand>
        <name>substrate</name>
    </ligand>
</feature>
<evidence type="ECO:0000256" key="8">
    <source>
        <dbReference type="ARBA" id="ARBA00022842"/>
    </source>
</evidence>
<accession>A0ABT8L8Y8</accession>
<gene>
    <name evidence="10 14" type="primary">miaA</name>
    <name evidence="14" type="ORF">QQ020_19260</name>
</gene>
<evidence type="ECO:0000256" key="11">
    <source>
        <dbReference type="RuleBase" id="RU003783"/>
    </source>
</evidence>
<dbReference type="EC" id="2.5.1.75" evidence="10"/>
<evidence type="ECO:0000256" key="2">
    <source>
        <dbReference type="ARBA" id="ARBA00003213"/>
    </source>
</evidence>
<dbReference type="Gene3D" id="1.10.20.140">
    <property type="match status" value="1"/>
</dbReference>
<dbReference type="GO" id="GO:0052381">
    <property type="term" value="F:tRNA dimethylallyltransferase activity"/>
    <property type="evidence" value="ECO:0007669"/>
    <property type="project" value="UniProtKB-EC"/>
</dbReference>
<dbReference type="Pfam" id="PF01715">
    <property type="entry name" value="IPPT"/>
    <property type="match status" value="1"/>
</dbReference>
<evidence type="ECO:0000313" key="14">
    <source>
        <dbReference type="EMBL" id="MDN5214225.1"/>
    </source>
</evidence>
<keyword evidence="6 10" id="KW-0547">Nucleotide-binding</keyword>
<keyword evidence="8 10" id="KW-0460">Magnesium</keyword>
<feature type="region of interest" description="Interaction with substrate tRNA" evidence="10">
    <location>
        <begin position="37"/>
        <end position="40"/>
    </location>
</feature>
<dbReference type="InterPro" id="IPR027417">
    <property type="entry name" value="P-loop_NTPase"/>
</dbReference>
<keyword evidence="15" id="KW-1185">Reference proteome</keyword>
<reference evidence="14" key="1">
    <citation type="submission" date="2023-06" db="EMBL/GenBank/DDBJ databases">
        <title>Genomic of Agaribacillus aureum.</title>
        <authorList>
            <person name="Wang G."/>
        </authorList>
    </citation>
    <scope>NUCLEOTIDE SEQUENCE</scope>
    <source>
        <strain evidence="14">BMA12</strain>
    </source>
</reference>
<feature type="region of interest" description="Interaction with substrate tRNA" evidence="10">
    <location>
        <begin position="161"/>
        <end position="165"/>
    </location>
</feature>
<comment type="catalytic activity">
    <reaction evidence="9 10 11">
        <text>adenosine(37) in tRNA + dimethylallyl diphosphate = N(6)-dimethylallyladenosine(37) in tRNA + diphosphate</text>
        <dbReference type="Rhea" id="RHEA:26482"/>
        <dbReference type="Rhea" id="RHEA-COMP:10162"/>
        <dbReference type="Rhea" id="RHEA-COMP:10375"/>
        <dbReference type="ChEBI" id="CHEBI:33019"/>
        <dbReference type="ChEBI" id="CHEBI:57623"/>
        <dbReference type="ChEBI" id="CHEBI:74411"/>
        <dbReference type="ChEBI" id="CHEBI:74415"/>
        <dbReference type="EC" id="2.5.1.75"/>
    </reaction>
</comment>
<dbReference type="PANTHER" id="PTHR11088:SF60">
    <property type="entry name" value="TRNA DIMETHYLALLYLTRANSFERASE"/>
    <property type="match status" value="1"/>
</dbReference>
<keyword evidence="7 10" id="KW-0067">ATP-binding</keyword>
<evidence type="ECO:0000256" key="9">
    <source>
        <dbReference type="ARBA" id="ARBA00049563"/>
    </source>
</evidence>
<evidence type="ECO:0000256" key="12">
    <source>
        <dbReference type="RuleBase" id="RU003784"/>
    </source>
</evidence>
<dbReference type="SUPFAM" id="SSF52540">
    <property type="entry name" value="P-loop containing nucleoside triphosphate hydrolases"/>
    <property type="match status" value="2"/>
</dbReference>
<comment type="similarity">
    <text evidence="3 10 13">Belongs to the IPP transferase family.</text>
</comment>
<evidence type="ECO:0000256" key="1">
    <source>
        <dbReference type="ARBA" id="ARBA00001946"/>
    </source>
</evidence>
<dbReference type="InterPro" id="IPR018022">
    <property type="entry name" value="IPT"/>
</dbReference>
<name>A0ABT8L8Y8_9BACT</name>
<comment type="cofactor">
    <cofactor evidence="1 10">
        <name>Mg(2+)</name>
        <dbReference type="ChEBI" id="CHEBI:18420"/>
    </cofactor>
</comment>
<dbReference type="InterPro" id="IPR039657">
    <property type="entry name" value="Dimethylallyltransferase"/>
</dbReference>
<feature type="site" description="Interaction with substrate tRNA" evidence="10">
    <location>
        <position position="125"/>
    </location>
</feature>
<dbReference type="Proteomes" id="UP001172083">
    <property type="component" value="Unassembled WGS sequence"/>
</dbReference>
<evidence type="ECO:0000313" key="15">
    <source>
        <dbReference type="Proteomes" id="UP001172083"/>
    </source>
</evidence>
<evidence type="ECO:0000256" key="13">
    <source>
        <dbReference type="RuleBase" id="RU003785"/>
    </source>
</evidence>
<organism evidence="14 15">
    <name type="scientific">Agaribacillus aureus</name>
    <dbReference type="NCBI Taxonomy" id="3051825"/>
    <lineage>
        <taxon>Bacteria</taxon>
        <taxon>Pseudomonadati</taxon>
        <taxon>Bacteroidota</taxon>
        <taxon>Cytophagia</taxon>
        <taxon>Cytophagales</taxon>
        <taxon>Splendidivirgaceae</taxon>
        <taxon>Agaribacillus</taxon>
    </lineage>
</organism>
<proteinExistence type="inferred from homology"/>
<keyword evidence="4 10" id="KW-0808">Transferase</keyword>
<evidence type="ECO:0000256" key="5">
    <source>
        <dbReference type="ARBA" id="ARBA00022694"/>
    </source>
</evidence>
<comment type="caution">
    <text evidence="10">Lacks conserved residue(s) required for the propagation of feature annotation.</text>
</comment>
<evidence type="ECO:0000256" key="10">
    <source>
        <dbReference type="HAMAP-Rule" id="MF_00185"/>
    </source>
</evidence>
<evidence type="ECO:0000256" key="6">
    <source>
        <dbReference type="ARBA" id="ARBA00022741"/>
    </source>
</evidence>
<evidence type="ECO:0000256" key="7">
    <source>
        <dbReference type="ARBA" id="ARBA00022840"/>
    </source>
</evidence>
<dbReference type="EMBL" id="JAUJEB010000004">
    <property type="protein sequence ID" value="MDN5214225.1"/>
    <property type="molecule type" value="Genomic_DNA"/>
</dbReference>
<dbReference type="Gene3D" id="3.40.50.300">
    <property type="entry name" value="P-loop containing nucleotide triphosphate hydrolases"/>
    <property type="match status" value="1"/>
</dbReference>
<evidence type="ECO:0000256" key="3">
    <source>
        <dbReference type="ARBA" id="ARBA00005842"/>
    </source>
</evidence>
<comment type="caution">
    <text evidence="14">The sequence shown here is derived from an EMBL/GenBank/DDBJ whole genome shotgun (WGS) entry which is preliminary data.</text>
</comment>
<dbReference type="PANTHER" id="PTHR11088">
    <property type="entry name" value="TRNA DIMETHYLALLYLTRANSFERASE"/>
    <property type="match status" value="1"/>
</dbReference>
<comment type="function">
    <text evidence="2 10 12">Catalyzes the transfer of a dimethylallyl group onto the adenine at position 37 in tRNAs that read codons beginning with uridine, leading to the formation of N6-(dimethylallyl)adenosine (i(6)A).</text>
</comment>
<feature type="site" description="Interaction with substrate tRNA" evidence="10">
    <location>
        <position position="103"/>
    </location>
</feature>
<dbReference type="RefSeq" id="WP_346759560.1">
    <property type="nucleotide sequence ID" value="NZ_JAUJEB010000004.1"/>
</dbReference>
<feature type="binding site" evidence="10">
    <location>
        <begin position="12"/>
        <end position="19"/>
    </location>
    <ligand>
        <name>ATP</name>
        <dbReference type="ChEBI" id="CHEBI:30616"/>
    </ligand>
</feature>
<keyword evidence="5 10" id="KW-0819">tRNA processing</keyword>